<dbReference type="Pfam" id="PF02984">
    <property type="entry name" value="Cyclin_C"/>
    <property type="match status" value="1"/>
</dbReference>
<protein>
    <submittedName>
        <fullName evidence="4">Uncharacterized protein</fullName>
    </submittedName>
</protein>
<dbReference type="Gene3D" id="1.10.472.10">
    <property type="entry name" value="Cyclin-like"/>
    <property type="match status" value="1"/>
</dbReference>
<dbReference type="InterPro" id="IPR005554">
    <property type="entry name" value="NOL6/Upt22"/>
</dbReference>
<name>A0A835M0Z7_9MAGN</name>
<dbReference type="PANTHER" id="PTHR17972">
    <property type="entry name" value="NUCLEOLAR RNA-ASSOCIATED PROTEIN"/>
    <property type="match status" value="1"/>
</dbReference>
<dbReference type="OrthoDB" id="10251401at2759"/>
<accession>A0A835M0Z7</accession>
<dbReference type="PANTHER" id="PTHR17972:SF0">
    <property type="entry name" value="NUCLEOLAR PROTEIN 6"/>
    <property type="match status" value="1"/>
</dbReference>
<dbReference type="EMBL" id="JADFTS010000003">
    <property type="protein sequence ID" value="KAF9615623.1"/>
    <property type="molecule type" value="Genomic_DNA"/>
</dbReference>
<dbReference type="AlphaFoldDB" id="A0A835M0Z7"/>
<feature type="domain" description="Cyclin C-terminal" evidence="2">
    <location>
        <begin position="92"/>
        <end position="146"/>
    </location>
</feature>
<evidence type="ECO:0000259" key="3">
    <source>
        <dbReference type="Pfam" id="PF03813"/>
    </source>
</evidence>
<evidence type="ECO:0000259" key="2">
    <source>
        <dbReference type="Pfam" id="PF02984"/>
    </source>
</evidence>
<comment type="caution">
    <text evidence="4">The sequence shown here is derived from an EMBL/GenBank/DDBJ whole genome shotgun (WGS) entry which is preliminary data.</text>
</comment>
<gene>
    <name evidence="4" type="ORF">IFM89_024816</name>
</gene>
<evidence type="ECO:0000313" key="5">
    <source>
        <dbReference type="Proteomes" id="UP000631114"/>
    </source>
</evidence>
<dbReference type="Pfam" id="PF03813">
    <property type="entry name" value="Nrap"/>
    <property type="match status" value="1"/>
</dbReference>
<comment type="subcellular location">
    <subcellularLocation>
        <location evidence="1">Nucleus</location>
        <location evidence="1">Nucleolus</location>
    </subcellularLocation>
</comment>
<keyword evidence="1" id="KW-0694">RNA-binding</keyword>
<organism evidence="4 5">
    <name type="scientific">Coptis chinensis</name>
    <dbReference type="NCBI Taxonomy" id="261450"/>
    <lineage>
        <taxon>Eukaryota</taxon>
        <taxon>Viridiplantae</taxon>
        <taxon>Streptophyta</taxon>
        <taxon>Embryophyta</taxon>
        <taxon>Tracheophyta</taxon>
        <taxon>Spermatophyta</taxon>
        <taxon>Magnoliopsida</taxon>
        <taxon>Ranunculales</taxon>
        <taxon>Ranunculaceae</taxon>
        <taxon>Coptidoideae</taxon>
        <taxon>Coptis</taxon>
    </lineage>
</organism>
<dbReference type="InterPro" id="IPR035082">
    <property type="entry name" value="Nrap_D1"/>
</dbReference>
<keyword evidence="5" id="KW-1185">Reference proteome</keyword>
<dbReference type="InterPro" id="IPR004367">
    <property type="entry name" value="Cyclin_C-dom"/>
</dbReference>
<dbReference type="InterPro" id="IPR036915">
    <property type="entry name" value="Cyclin-like_sf"/>
</dbReference>
<comment type="similarity">
    <text evidence="1">Belongs to the NRAP family.</text>
</comment>
<sequence>MVIAKPYTDIDVFIRLPKAIAKPYTDIDVFIRLPKECFHEKDYLNHRYHGKRFKELVELPRFSIRLIPVATLLFDIGKLKLTRNNLHTLKQELALTQYELIWYCSSMVATSAVYVACCTLNKSPFWDETLKHHTGFSESQLLKFSESL</sequence>
<dbReference type="GO" id="GO:0006409">
    <property type="term" value="P:tRNA export from nucleus"/>
    <property type="evidence" value="ECO:0007669"/>
    <property type="project" value="TreeGrafter"/>
</dbReference>
<reference evidence="4 5" key="1">
    <citation type="submission" date="2020-10" db="EMBL/GenBank/DDBJ databases">
        <title>The Coptis chinensis genome and diversification of protoberbering-type alkaloids.</title>
        <authorList>
            <person name="Wang B."/>
            <person name="Shu S."/>
            <person name="Song C."/>
            <person name="Liu Y."/>
        </authorList>
    </citation>
    <scope>NUCLEOTIDE SEQUENCE [LARGE SCALE GENOMIC DNA]</scope>
    <source>
        <strain evidence="4">HL-2020</strain>
        <tissue evidence="4">Leaf</tissue>
    </source>
</reference>
<keyword evidence="1" id="KW-0539">Nucleus</keyword>
<evidence type="ECO:0000313" key="4">
    <source>
        <dbReference type="EMBL" id="KAF9615623.1"/>
    </source>
</evidence>
<evidence type="ECO:0000256" key="1">
    <source>
        <dbReference type="RuleBase" id="RU364032"/>
    </source>
</evidence>
<dbReference type="GO" id="GO:0032040">
    <property type="term" value="C:small-subunit processome"/>
    <property type="evidence" value="ECO:0007669"/>
    <property type="project" value="TreeGrafter"/>
</dbReference>
<dbReference type="GO" id="GO:0006364">
    <property type="term" value="P:rRNA processing"/>
    <property type="evidence" value="ECO:0007669"/>
    <property type="project" value="TreeGrafter"/>
</dbReference>
<dbReference type="GO" id="GO:0034456">
    <property type="term" value="C:UTP-C complex"/>
    <property type="evidence" value="ECO:0007669"/>
    <property type="project" value="TreeGrafter"/>
</dbReference>
<dbReference type="GO" id="GO:0003723">
    <property type="term" value="F:RNA binding"/>
    <property type="evidence" value="ECO:0007669"/>
    <property type="project" value="UniProtKB-KW"/>
</dbReference>
<dbReference type="Proteomes" id="UP000631114">
    <property type="component" value="Unassembled WGS sequence"/>
</dbReference>
<feature type="domain" description="Nrap protein" evidence="3">
    <location>
        <begin position="27"/>
        <end position="52"/>
    </location>
</feature>
<dbReference type="SUPFAM" id="SSF47954">
    <property type="entry name" value="Cyclin-like"/>
    <property type="match status" value="1"/>
</dbReference>
<proteinExistence type="inferred from homology"/>
<dbReference type="GO" id="GO:0032545">
    <property type="term" value="C:CURI complex"/>
    <property type="evidence" value="ECO:0007669"/>
    <property type="project" value="TreeGrafter"/>
</dbReference>